<dbReference type="Proteomes" id="UP001632037">
    <property type="component" value="Unassembled WGS sequence"/>
</dbReference>
<gene>
    <name evidence="1" type="ORF">V7S43_012555</name>
</gene>
<accession>A0ABD3FB27</accession>
<proteinExistence type="predicted"/>
<evidence type="ECO:0000313" key="1">
    <source>
        <dbReference type="EMBL" id="KAL3662224.1"/>
    </source>
</evidence>
<evidence type="ECO:0008006" key="3">
    <source>
        <dbReference type="Google" id="ProtNLM"/>
    </source>
</evidence>
<name>A0ABD3FB27_9STRA</name>
<protein>
    <recommendedName>
        <fullName evidence="3">Ankyrin repeat protein</fullName>
    </recommendedName>
</protein>
<dbReference type="InterPro" id="IPR036770">
    <property type="entry name" value="Ankyrin_rpt-contain_sf"/>
</dbReference>
<dbReference type="Pfam" id="PF13637">
    <property type="entry name" value="Ank_4"/>
    <property type="match status" value="1"/>
</dbReference>
<dbReference type="InterPro" id="IPR052050">
    <property type="entry name" value="SecEffector_AnkRepeat"/>
</dbReference>
<dbReference type="SUPFAM" id="SSF48403">
    <property type="entry name" value="Ankyrin repeat"/>
    <property type="match status" value="1"/>
</dbReference>
<dbReference type="Gene3D" id="1.25.40.20">
    <property type="entry name" value="Ankyrin repeat-containing domain"/>
    <property type="match status" value="1"/>
</dbReference>
<dbReference type="PANTHER" id="PTHR46586">
    <property type="entry name" value="ANKYRIN REPEAT-CONTAINING PROTEIN"/>
    <property type="match status" value="1"/>
</dbReference>
<comment type="caution">
    <text evidence="1">The sequence shown here is derived from an EMBL/GenBank/DDBJ whole genome shotgun (WGS) entry which is preliminary data.</text>
</comment>
<dbReference type="AlphaFoldDB" id="A0ABD3FB27"/>
<dbReference type="PANTHER" id="PTHR46586:SF3">
    <property type="entry name" value="ANKYRIN REPEAT-CONTAINING PROTEIN"/>
    <property type="match status" value="1"/>
</dbReference>
<reference evidence="1 2" key="1">
    <citation type="submission" date="2024-09" db="EMBL/GenBank/DDBJ databases">
        <title>Genome sequencing and assembly of Phytophthora oleae, isolate VK10A, causative agent of rot of olive drupes.</title>
        <authorList>
            <person name="Conti Taguali S."/>
            <person name="Riolo M."/>
            <person name="La Spada F."/>
            <person name="Cacciola S.O."/>
            <person name="Dionisio G."/>
        </authorList>
    </citation>
    <scope>NUCLEOTIDE SEQUENCE [LARGE SCALE GENOMIC DNA]</scope>
    <source>
        <strain evidence="1 2">VK10A</strain>
    </source>
</reference>
<evidence type="ECO:0000313" key="2">
    <source>
        <dbReference type="Proteomes" id="UP001632037"/>
    </source>
</evidence>
<sequence length="126" mass="14128">MMDTCILGSLRLMKYVAARDAKADWGKVAKISARYGHVDILQRLSGFHADRCEWGAKILDTAAEFGTLTAVQWLHTHRQDGCTTKAMDQAAWNGYLPTVQWLHVPQSWMHHTIYGRSGVNRTLASG</sequence>
<keyword evidence="2" id="KW-1185">Reference proteome</keyword>
<organism evidence="1 2">
    <name type="scientific">Phytophthora oleae</name>
    <dbReference type="NCBI Taxonomy" id="2107226"/>
    <lineage>
        <taxon>Eukaryota</taxon>
        <taxon>Sar</taxon>
        <taxon>Stramenopiles</taxon>
        <taxon>Oomycota</taxon>
        <taxon>Peronosporomycetes</taxon>
        <taxon>Peronosporales</taxon>
        <taxon>Peronosporaceae</taxon>
        <taxon>Phytophthora</taxon>
    </lineage>
</organism>
<dbReference type="InterPro" id="IPR002110">
    <property type="entry name" value="Ankyrin_rpt"/>
</dbReference>
<dbReference type="EMBL" id="JBIMZQ010000032">
    <property type="protein sequence ID" value="KAL3662224.1"/>
    <property type="molecule type" value="Genomic_DNA"/>
</dbReference>